<dbReference type="InterPro" id="IPR002508">
    <property type="entry name" value="MurNAc-LAA_cat"/>
</dbReference>
<dbReference type="RefSeq" id="WP_190350503.1">
    <property type="nucleotide sequence ID" value="NZ_JACJPY010000020.1"/>
</dbReference>
<accession>A0A926URX9</accession>
<dbReference type="CDD" id="cd02696">
    <property type="entry name" value="MurNAc-LAA"/>
    <property type="match status" value="1"/>
</dbReference>
<dbReference type="GO" id="GO:0030288">
    <property type="term" value="C:outer membrane-bounded periplasmic space"/>
    <property type="evidence" value="ECO:0007669"/>
    <property type="project" value="TreeGrafter"/>
</dbReference>
<name>A0A926URX9_9CYAN</name>
<dbReference type="Pfam" id="PF11741">
    <property type="entry name" value="AMIN"/>
    <property type="match status" value="1"/>
</dbReference>
<dbReference type="Proteomes" id="UP000631421">
    <property type="component" value="Unassembled WGS sequence"/>
</dbReference>
<dbReference type="SUPFAM" id="SSF53187">
    <property type="entry name" value="Zn-dependent exopeptidases"/>
    <property type="match status" value="1"/>
</dbReference>
<dbReference type="PANTHER" id="PTHR30404">
    <property type="entry name" value="N-ACETYLMURAMOYL-L-ALANINE AMIDASE"/>
    <property type="match status" value="1"/>
</dbReference>
<evidence type="ECO:0000313" key="3">
    <source>
        <dbReference type="EMBL" id="MBD2150135.1"/>
    </source>
</evidence>
<keyword evidence="4" id="KW-1185">Reference proteome</keyword>
<dbReference type="Gene3D" id="3.40.630.40">
    <property type="entry name" value="Zn-dependent exopeptidases"/>
    <property type="match status" value="1"/>
</dbReference>
<dbReference type="GO" id="GO:0009253">
    <property type="term" value="P:peptidoglycan catabolic process"/>
    <property type="evidence" value="ECO:0007669"/>
    <property type="project" value="InterPro"/>
</dbReference>
<dbReference type="InterPro" id="IPR021731">
    <property type="entry name" value="AMIN_dom"/>
</dbReference>
<evidence type="ECO:0000256" key="1">
    <source>
        <dbReference type="ARBA" id="ARBA00022801"/>
    </source>
</evidence>
<reference evidence="3" key="2">
    <citation type="submission" date="2020-08" db="EMBL/GenBank/DDBJ databases">
        <authorList>
            <person name="Chen M."/>
            <person name="Teng W."/>
            <person name="Zhao L."/>
            <person name="Hu C."/>
            <person name="Zhou Y."/>
            <person name="Han B."/>
            <person name="Song L."/>
            <person name="Shu W."/>
        </authorList>
    </citation>
    <scope>NUCLEOTIDE SEQUENCE</scope>
    <source>
        <strain evidence="3">FACHB-1277</strain>
    </source>
</reference>
<gene>
    <name evidence="3" type="ORF">H6F44_08395</name>
</gene>
<dbReference type="AlphaFoldDB" id="A0A926URX9"/>
<keyword evidence="1" id="KW-0378">Hydrolase</keyword>
<reference evidence="3" key="1">
    <citation type="journal article" date="2015" name="ISME J.">
        <title>Draft Genome Sequence of Streptomyces incarnatus NRRL8089, which Produces the Nucleoside Antibiotic Sinefungin.</title>
        <authorList>
            <person name="Oshima K."/>
            <person name="Hattori M."/>
            <person name="Shimizu H."/>
            <person name="Fukuda K."/>
            <person name="Nemoto M."/>
            <person name="Inagaki K."/>
            <person name="Tamura T."/>
        </authorList>
    </citation>
    <scope>NUCLEOTIDE SEQUENCE</scope>
    <source>
        <strain evidence="3">FACHB-1277</strain>
    </source>
</reference>
<proteinExistence type="predicted"/>
<evidence type="ECO:0000313" key="4">
    <source>
        <dbReference type="Proteomes" id="UP000631421"/>
    </source>
</evidence>
<dbReference type="PANTHER" id="PTHR30404:SF0">
    <property type="entry name" value="N-ACETYLMURAMOYL-L-ALANINE AMIDASE AMIC"/>
    <property type="match status" value="1"/>
</dbReference>
<feature type="domain" description="MurNAc-LAA" evidence="2">
    <location>
        <begin position="404"/>
        <end position="516"/>
    </location>
</feature>
<dbReference type="EMBL" id="JACJPY010000020">
    <property type="protein sequence ID" value="MBD2150135.1"/>
    <property type="molecule type" value="Genomic_DNA"/>
</dbReference>
<dbReference type="Pfam" id="PF01520">
    <property type="entry name" value="Amidase_3"/>
    <property type="match status" value="1"/>
</dbReference>
<evidence type="ECO:0000259" key="2">
    <source>
        <dbReference type="SMART" id="SM00646"/>
    </source>
</evidence>
<comment type="caution">
    <text evidence="3">The sequence shown here is derived from an EMBL/GenBank/DDBJ whole genome shotgun (WGS) entry which is preliminary data.</text>
</comment>
<dbReference type="SMART" id="SM00646">
    <property type="entry name" value="Ami_3"/>
    <property type="match status" value="1"/>
</dbReference>
<organism evidence="3 4">
    <name type="scientific">Pseudanabaena cinerea FACHB-1277</name>
    <dbReference type="NCBI Taxonomy" id="2949581"/>
    <lineage>
        <taxon>Bacteria</taxon>
        <taxon>Bacillati</taxon>
        <taxon>Cyanobacteriota</taxon>
        <taxon>Cyanophyceae</taxon>
        <taxon>Pseudanabaenales</taxon>
        <taxon>Pseudanabaenaceae</taxon>
        <taxon>Pseudanabaena</taxon>
        <taxon>Pseudanabaena cinerea</taxon>
    </lineage>
</organism>
<dbReference type="GO" id="GO:0008745">
    <property type="term" value="F:N-acetylmuramoyl-L-alanine amidase activity"/>
    <property type="evidence" value="ECO:0007669"/>
    <property type="project" value="InterPro"/>
</dbReference>
<protein>
    <submittedName>
        <fullName evidence="3">N-acetylmuramoyl-L-alanine amidase</fullName>
    </submittedName>
</protein>
<dbReference type="InterPro" id="IPR050695">
    <property type="entry name" value="N-acetylmuramoyl_amidase_3"/>
</dbReference>
<sequence length="524" mass="56595">MIHIQKHYKRYCQSYRKYCDLHSRSLGLLVVFLSSCGLSVSAGNAEDLHRQLTVPKGQVTLSNTLPSSDRLAQLPSPTASTQLQLRGIGNETNGLALAINGVPQITTLRVNNPNRIILDLQSTEVAPRLHNSVLPINRYGIKQVRVAQFQKSPAIARLVFDLDGAEPTSWQSSFDQSRGIFWLRPVGGLASVTTTSSNPPRSVNPIATIIEGLVFNGYGQLVIQANRPVSYRGNFDAVSNIYSFTIPSASISPRLRRPVLGASSPIEQIRLNQVGSSVVVSVKTTSGWQIQEANRPNPLEIPLQLNSVGIVGKITNPIGQNPNIPIANPTNPPNLGAGNLNGRQLVMIDAGHGGADVGTTRNGNHEKDITLAMSLQLGRFLQQMGYAVAYTRTEDIEIDLEPRVAMADNANASVFVSIHVNSLDASSSEVNGVETYHAPGSSLGNSFANLVQQQIIASTGANDRGVRSARFYVVTKTSMPAILVETGFITSPSESSKLINPIYQGKMAEAIAIGVDQFLRSYRR</sequence>
<dbReference type="Gene3D" id="2.60.40.3500">
    <property type="match status" value="1"/>
</dbReference>